<organism evidence="3 4">
    <name type="scientific">Liparis tanakae</name>
    <name type="common">Tanaka's snailfish</name>
    <dbReference type="NCBI Taxonomy" id="230148"/>
    <lineage>
        <taxon>Eukaryota</taxon>
        <taxon>Metazoa</taxon>
        <taxon>Chordata</taxon>
        <taxon>Craniata</taxon>
        <taxon>Vertebrata</taxon>
        <taxon>Euteleostomi</taxon>
        <taxon>Actinopterygii</taxon>
        <taxon>Neopterygii</taxon>
        <taxon>Teleostei</taxon>
        <taxon>Neoteleostei</taxon>
        <taxon>Acanthomorphata</taxon>
        <taxon>Eupercaria</taxon>
        <taxon>Perciformes</taxon>
        <taxon>Cottioidei</taxon>
        <taxon>Cottales</taxon>
        <taxon>Liparidae</taxon>
        <taxon>Liparis</taxon>
    </lineage>
</organism>
<gene>
    <name evidence="3" type="primary">rsph10b_0</name>
    <name evidence="3" type="ORF">EYF80_046314</name>
</gene>
<comment type="caution">
    <text evidence="3">The sequence shown here is derived from an EMBL/GenBank/DDBJ whole genome shotgun (WGS) entry which is preliminary data.</text>
</comment>
<dbReference type="GO" id="GO:0042995">
    <property type="term" value="C:cell projection"/>
    <property type="evidence" value="ECO:0007669"/>
    <property type="project" value="UniProtKB-SubCell"/>
</dbReference>
<accession>A0A4Z2FSX3</accession>
<dbReference type="EMBL" id="SRLO01000962">
    <property type="protein sequence ID" value="TNN43492.1"/>
    <property type="molecule type" value="Genomic_DNA"/>
</dbReference>
<dbReference type="PANTHER" id="PTHR46613:SF1">
    <property type="entry name" value="RADIAL SPOKE HEAD 10 HOMOLOG B-RELATED"/>
    <property type="match status" value="1"/>
</dbReference>
<comment type="subcellular location">
    <subcellularLocation>
        <location evidence="1">Cell projection</location>
    </subcellularLocation>
</comment>
<keyword evidence="2" id="KW-0966">Cell projection</keyword>
<proteinExistence type="predicted"/>
<evidence type="ECO:0000313" key="3">
    <source>
        <dbReference type="EMBL" id="TNN43492.1"/>
    </source>
</evidence>
<reference evidence="3 4" key="1">
    <citation type="submission" date="2019-03" db="EMBL/GenBank/DDBJ databases">
        <title>First draft genome of Liparis tanakae, snailfish: a comprehensive survey of snailfish specific genes.</title>
        <authorList>
            <person name="Kim W."/>
            <person name="Song I."/>
            <person name="Jeong J.-H."/>
            <person name="Kim D."/>
            <person name="Kim S."/>
            <person name="Ryu S."/>
            <person name="Song J.Y."/>
            <person name="Lee S.K."/>
        </authorList>
    </citation>
    <scope>NUCLEOTIDE SEQUENCE [LARGE SCALE GENOMIC DNA]</scope>
    <source>
        <tissue evidence="3">Muscle</tissue>
    </source>
</reference>
<protein>
    <submittedName>
        <fullName evidence="3">Radial spoke head 10 B</fullName>
    </submittedName>
</protein>
<name>A0A4Z2FSX3_9TELE</name>
<dbReference type="PANTHER" id="PTHR46613">
    <property type="entry name" value="RADIAL SPOKE HEAD 10 HOMOLOG B-RELATED"/>
    <property type="match status" value="1"/>
</dbReference>
<evidence type="ECO:0000313" key="4">
    <source>
        <dbReference type="Proteomes" id="UP000314294"/>
    </source>
</evidence>
<keyword evidence="4" id="KW-1185">Reference proteome</keyword>
<dbReference type="PROSITE" id="PS51257">
    <property type="entry name" value="PROKAR_LIPOPROTEIN"/>
    <property type="match status" value="1"/>
</dbReference>
<dbReference type="AlphaFoldDB" id="A0A4Z2FSX3"/>
<evidence type="ECO:0000256" key="2">
    <source>
        <dbReference type="ARBA" id="ARBA00023273"/>
    </source>
</evidence>
<evidence type="ECO:0000256" key="1">
    <source>
        <dbReference type="ARBA" id="ARBA00004316"/>
    </source>
</evidence>
<sequence length="194" mass="21548">MLQHRVVSCLVMVAYHIYHKDMASQNNLLAACFSKLMTSNIRPGAKNVKGFLFRRPGRAVAAVSYLEKSWEVYQEYCKVHVTPDQSMSGRHLLWMFKDLRLLDTNLTTARLLRVITAESPDPSNPTGCLALEITFLEFFEVLLGSAEVKCQLVPEGPVGGRSPFSPDGEAGREAPEVIYKQPFPVGQISSSSLS</sequence>
<dbReference type="OrthoDB" id="294378at2759"/>
<dbReference type="Proteomes" id="UP000314294">
    <property type="component" value="Unassembled WGS sequence"/>
</dbReference>